<evidence type="ECO:0000313" key="3">
    <source>
        <dbReference type="Proteomes" id="UP000034182"/>
    </source>
</evidence>
<feature type="compositionally biased region" description="Basic and acidic residues" evidence="1">
    <location>
        <begin position="89"/>
        <end position="100"/>
    </location>
</feature>
<comment type="caution">
    <text evidence="2">The sequence shown here is derived from an EMBL/GenBank/DDBJ whole genome shotgun (WGS) entry which is preliminary data.</text>
</comment>
<sequence>MNAEQDSSLHECTNMPEYSPHLSCCPSDSVCLDNGLCLSPSNNSLELLSYQGCTWYSGAAEACPGAEYCRLKSNAPPPPSPHSSSVPAEKNKPLTKEHTSASDATGWQYPKGTKWNIIPCPNGKYCCSVDSVSADCCAAEGEEGTFEVSFGRVRDSTTTSYQTNWVTTPTTVTLLSATTYTRTATETVCPTMTETETETLASDATAAAAASTVAPALAARFTA</sequence>
<accession>A0A0G2E9J4</accession>
<name>A0A0G2E9J4_9PEZI</name>
<evidence type="ECO:0000256" key="1">
    <source>
        <dbReference type="SAM" id="MobiDB-lite"/>
    </source>
</evidence>
<reference evidence="2 3" key="1">
    <citation type="submission" date="2015-03" db="EMBL/GenBank/DDBJ databases">
        <authorList>
            <person name="Morales-Cruz A."/>
            <person name="Amrine K.C."/>
            <person name="Cantu D."/>
        </authorList>
    </citation>
    <scope>NUCLEOTIDE SEQUENCE [LARGE SCALE GENOMIC DNA]</scope>
    <source>
        <strain evidence="2">DS831</strain>
    </source>
</reference>
<reference evidence="2 3" key="2">
    <citation type="submission" date="2015-05" db="EMBL/GenBank/DDBJ databases">
        <title>Distinctive expansion of gene families associated with plant cell wall degradation and secondary metabolism in the genomes of grapevine trunk pathogens.</title>
        <authorList>
            <person name="Lawrence D.P."/>
            <person name="Travadon R."/>
            <person name="Rolshausen P.E."/>
            <person name="Baumgartner K."/>
        </authorList>
    </citation>
    <scope>NUCLEOTIDE SEQUENCE [LARGE SCALE GENOMIC DNA]</scope>
    <source>
        <strain evidence="2">DS831</strain>
    </source>
</reference>
<dbReference type="Proteomes" id="UP000034182">
    <property type="component" value="Unassembled WGS sequence"/>
</dbReference>
<dbReference type="AlphaFoldDB" id="A0A0G2E9J4"/>
<dbReference type="EMBL" id="LAQI01000111">
    <property type="protein sequence ID" value="KKY19667.1"/>
    <property type="molecule type" value="Genomic_DNA"/>
</dbReference>
<feature type="region of interest" description="Disordered" evidence="1">
    <location>
        <begin position="74"/>
        <end position="105"/>
    </location>
</feature>
<evidence type="ECO:0000313" key="2">
    <source>
        <dbReference type="EMBL" id="KKY19667.1"/>
    </source>
</evidence>
<proteinExistence type="predicted"/>
<gene>
    <name evidence="2" type="ORF">UCDDS831_g05326</name>
</gene>
<organism evidence="2 3">
    <name type="scientific">Diplodia seriata</name>
    <dbReference type="NCBI Taxonomy" id="420778"/>
    <lineage>
        <taxon>Eukaryota</taxon>
        <taxon>Fungi</taxon>
        <taxon>Dikarya</taxon>
        <taxon>Ascomycota</taxon>
        <taxon>Pezizomycotina</taxon>
        <taxon>Dothideomycetes</taxon>
        <taxon>Dothideomycetes incertae sedis</taxon>
        <taxon>Botryosphaeriales</taxon>
        <taxon>Botryosphaeriaceae</taxon>
        <taxon>Diplodia</taxon>
    </lineage>
</organism>
<protein>
    <submittedName>
        <fullName evidence="2">Uncharacterized protein</fullName>
    </submittedName>
</protein>